<evidence type="ECO:0000313" key="4">
    <source>
        <dbReference type="EMBL" id="KAK4005903.1"/>
    </source>
</evidence>
<keyword evidence="2" id="KW-1133">Transmembrane helix</keyword>
<feature type="compositionally biased region" description="Acidic residues" evidence="1">
    <location>
        <begin position="32"/>
        <end position="43"/>
    </location>
</feature>
<proteinExistence type="predicted"/>
<name>A0ABQ9YZ27_9CRUS</name>
<feature type="compositionally biased region" description="Polar residues" evidence="1">
    <location>
        <begin position="115"/>
        <end position="131"/>
    </location>
</feature>
<dbReference type="InterPro" id="IPR032071">
    <property type="entry name" value="DUF4806"/>
</dbReference>
<protein>
    <recommendedName>
        <fullName evidence="3">DUF4806 domain-containing protein</fullName>
    </recommendedName>
</protein>
<feature type="region of interest" description="Disordered" evidence="1">
    <location>
        <begin position="337"/>
        <end position="356"/>
    </location>
</feature>
<dbReference type="EMBL" id="JAOYFB010000002">
    <property type="protein sequence ID" value="KAK4005903.1"/>
    <property type="molecule type" value="Genomic_DNA"/>
</dbReference>
<evidence type="ECO:0000259" key="3">
    <source>
        <dbReference type="Pfam" id="PF16064"/>
    </source>
</evidence>
<evidence type="ECO:0000256" key="2">
    <source>
        <dbReference type="SAM" id="Phobius"/>
    </source>
</evidence>
<reference evidence="4 5" key="1">
    <citation type="journal article" date="2023" name="Nucleic Acids Res.">
        <title>The hologenome of Daphnia magna reveals possible DNA methylation and microbiome-mediated evolution of the host genome.</title>
        <authorList>
            <person name="Chaturvedi A."/>
            <person name="Li X."/>
            <person name="Dhandapani V."/>
            <person name="Marshall H."/>
            <person name="Kissane S."/>
            <person name="Cuenca-Cambronero M."/>
            <person name="Asole G."/>
            <person name="Calvet F."/>
            <person name="Ruiz-Romero M."/>
            <person name="Marangio P."/>
            <person name="Guigo R."/>
            <person name="Rago D."/>
            <person name="Mirbahai L."/>
            <person name="Eastwood N."/>
            <person name="Colbourne J.K."/>
            <person name="Zhou J."/>
            <person name="Mallon E."/>
            <person name="Orsini L."/>
        </authorList>
    </citation>
    <scope>NUCLEOTIDE SEQUENCE [LARGE SCALE GENOMIC DNA]</scope>
    <source>
        <strain evidence="4">LRV0_1</strain>
    </source>
</reference>
<keyword evidence="5" id="KW-1185">Reference proteome</keyword>
<evidence type="ECO:0000313" key="5">
    <source>
        <dbReference type="Proteomes" id="UP001234178"/>
    </source>
</evidence>
<feature type="domain" description="DUF4806" evidence="3">
    <location>
        <begin position="442"/>
        <end position="521"/>
    </location>
</feature>
<feature type="compositionally biased region" description="Polar residues" evidence="1">
    <location>
        <begin position="284"/>
        <end position="314"/>
    </location>
</feature>
<accession>A0ABQ9YZ27</accession>
<feature type="compositionally biased region" description="Polar residues" evidence="1">
    <location>
        <begin position="235"/>
        <end position="250"/>
    </location>
</feature>
<feature type="region of interest" description="Disordered" evidence="1">
    <location>
        <begin position="1"/>
        <end position="68"/>
    </location>
</feature>
<sequence>MRRKKKPFSSDYEFDVDLHDKPSLPFGNLPSSDDDPPSDDDEEHGQSLTKYLKRNKRMPLSADTSSDGSVLLEMEGITPSLPLSVGGFYTSTQKEPDLLSPVKVNTPLQSEDESNSGTLNQSANGESQSYQDAGRNRPKNSYFNQAPIVNHVSRCVSVEKPSSDGSRSHGQIDSALLGSHSFRRAPFEHSPAIGRRVRENSIPLGQPVGKRQNAEPVASGSRYREDSWDQVLPGCSTNKHTPAPSANGNRSRPIHKASHGRRSTENSTDIESTASKGHHHQPTPDANCNRQAPSKQPAASGNSHTPKVNVNTASPRYPGVLVTAKQPTSSVNYAKEVRRKEAPPVGEPLRRPSVSQLIPNGNQRAAVDPATTPVRRVSTGLNNHPSSGVNDCRREVPADAVLRAVYQMNENVNNIQRQVSKIAGRIDTYRPEVRENLDPLNELPLSTLEDLVVFQNALTVDERKRESLARFVKNIGGATESESVKRAWKEVVSVNVRALCNWYGVKRGTMQKHKLKKSPIVLAVWDGLRRNTACCHSTNSALQCETIKAFSRSAEETRRNAARAAALTKRKNAENIEDNYRTYRRYTICDVHGKGEGRRGDGHDRGLGMVMLLTETIKLMFQLPVNVYVAVNGVGVAFLNVVLEIGVRFQMR</sequence>
<feature type="compositionally biased region" description="Polar residues" evidence="1">
    <location>
        <begin position="265"/>
        <end position="275"/>
    </location>
</feature>
<evidence type="ECO:0000256" key="1">
    <source>
        <dbReference type="SAM" id="MobiDB-lite"/>
    </source>
</evidence>
<comment type="caution">
    <text evidence="4">The sequence shown here is derived from an EMBL/GenBank/DDBJ whole genome shotgun (WGS) entry which is preliminary data.</text>
</comment>
<dbReference type="PANTHER" id="PTHR34153">
    <property type="entry name" value="SI:CH211-262H13.3-RELATED-RELATED"/>
    <property type="match status" value="1"/>
</dbReference>
<keyword evidence="2" id="KW-0472">Membrane</keyword>
<keyword evidence="2" id="KW-0812">Transmembrane</keyword>
<gene>
    <name evidence="4" type="ORF">OUZ56_011024</name>
</gene>
<feature type="region of interest" description="Disordered" evidence="1">
    <location>
        <begin position="188"/>
        <end position="317"/>
    </location>
</feature>
<dbReference type="Pfam" id="PF16064">
    <property type="entry name" value="DUF4806"/>
    <property type="match status" value="1"/>
</dbReference>
<organism evidence="4 5">
    <name type="scientific">Daphnia magna</name>
    <dbReference type="NCBI Taxonomy" id="35525"/>
    <lineage>
        <taxon>Eukaryota</taxon>
        <taxon>Metazoa</taxon>
        <taxon>Ecdysozoa</taxon>
        <taxon>Arthropoda</taxon>
        <taxon>Crustacea</taxon>
        <taxon>Branchiopoda</taxon>
        <taxon>Diplostraca</taxon>
        <taxon>Cladocera</taxon>
        <taxon>Anomopoda</taxon>
        <taxon>Daphniidae</taxon>
        <taxon>Daphnia</taxon>
    </lineage>
</organism>
<feature type="region of interest" description="Disordered" evidence="1">
    <location>
        <begin position="107"/>
        <end position="145"/>
    </location>
</feature>
<feature type="transmembrane region" description="Helical" evidence="2">
    <location>
        <begin position="627"/>
        <end position="647"/>
    </location>
</feature>
<dbReference type="PANTHER" id="PTHR34153:SF2">
    <property type="entry name" value="SI:CH211-262H13.3-RELATED"/>
    <property type="match status" value="1"/>
</dbReference>
<feature type="compositionally biased region" description="Basic residues" evidence="1">
    <location>
        <begin position="252"/>
        <end position="261"/>
    </location>
</feature>
<dbReference type="Proteomes" id="UP001234178">
    <property type="component" value="Unassembled WGS sequence"/>
</dbReference>